<evidence type="ECO:0000313" key="4">
    <source>
        <dbReference type="EMBL" id="MBP2414477.1"/>
    </source>
</evidence>
<protein>
    <submittedName>
        <fullName evidence="4">Uncharacterized protein YbjT (DUF2867 family)</fullName>
    </submittedName>
</protein>
<evidence type="ECO:0000313" key="5">
    <source>
        <dbReference type="Proteomes" id="UP000711614"/>
    </source>
</evidence>
<gene>
    <name evidence="4" type="ORF">JOF48_003276</name>
</gene>
<dbReference type="EMBL" id="JAGIOI010000001">
    <property type="protein sequence ID" value="MBP2414477.1"/>
    <property type="molecule type" value="Genomic_DNA"/>
</dbReference>
<sequence length="291" mass="31466">MDGQKIGRSSRVLVAGATGYLGSRIVTRLKERGYWVRVLVRRPEQAAALAEADDAVVARVTEPDSLAGICDGVGTLYSSLGITRQYDGVGYRQVDYGGNAALLREAERAGVRRFAYVSVLHGPEMRGRVRLAAAKEQFVDELRASPIPSTIIRPTAYFSDMVAFLDMARKGWVFVIGDGTRSMNPMSGEDLAVACVEGVESGARELEVGGPDVLSHNEIVRLAFDAAGRKPRMIRIPTWAAAGLGRALARTTPERVYGPVQFFLAVMARDMVAPAHGSDHLESFFAGPRPS</sequence>
<evidence type="ECO:0000256" key="1">
    <source>
        <dbReference type="ARBA" id="ARBA00022531"/>
    </source>
</evidence>
<dbReference type="Proteomes" id="UP000711614">
    <property type="component" value="Unassembled WGS sequence"/>
</dbReference>
<dbReference type="Gene3D" id="3.40.50.720">
    <property type="entry name" value="NAD(P)-binding Rossmann-like Domain"/>
    <property type="match status" value="1"/>
</dbReference>
<comment type="caution">
    <text evidence="4">The sequence shown here is derived from an EMBL/GenBank/DDBJ whole genome shotgun (WGS) entry which is preliminary data.</text>
</comment>
<organism evidence="4 5">
    <name type="scientific">Arthrobacter stackebrandtii</name>
    <dbReference type="NCBI Taxonomy" id="272161"/>
    <lineage>
        <taxon>Bacteria</taxon>
        <taxon>Bacillati</taxon>
        <taxon>Actinomycetota</taxon>
        <taxon>Actinomycetes</taxon>
        <taxon>Micrococcales</taxon>
        <taxon>Micrococcaceae</taxon>
        <taxon>Arthrobacter</taxon>
    </lineage>
</organism>
<dbReference type="Pfam" id="PF13460">
    <property type="entry name" value="NAD_binding_10"/>
    <property type="match status" value="1"/>
</dbReference>
<feature type="domain" description="NAD(P)-binding" evidence="3">
    <location>
        <begin position="16"/>
        <end position="196"/>
    </location>
</feature>
<dbReference type="CDD" id="cd05243">
    <property type="entry name" value="SDR_a5"/>
    <property type="match status" value="1"/>
</dbReference>
<dbReference type="RefSeq" id="WP_209682396.1">
    <property type="nucleotide sequence ID" value="NZ_JAGIOI010000001.1"/>
</dbReference>
<evidence type="ECO:0000256" key="2">
    <source>
        <dbReference type="ARBA" id="ARBA00023276"/>
    </source>
</evidence>
<accession>A0ABS4Z181</accession>
<keyword evidence="5" id="KW-1185">Reference proteome</keyword>
<proteinExistence type="predicted"/>
<dbReference type="InterPro" id="IPR036291">
    <property type="entry name" value="NAD(P)-bd_dom_sf"/>
</dbReference>
<dbReference type="PANTHER" id="PTHR47128">
    <property type="match status" value="1"/>
</dbReference>
<dbReference type="SUPFAM" id="SSF51735">
    <property type="entry name" value="NAD(P)-binding Rossmann-fold domains"/>
    <property type="match status" value="1"/>
</dbReference>
<dbReference type="InterPro" id="IPR044256">
    <property type="entry name" value="HCF244-like"/>
</dbReference>
<dbReference type="InterPro" id="IPR016040">
    <property type="entry name" value="NAD(P)-bd_dom"/>
</dbReference>
<keyword evidence="2" id="KW-0604">Photosystem II</keyword>
<evidence type="ECO:0000259" key="3">
    <source>
        <dbReference type="Pfam" id="PF13460"/>
    </source>
</evidence>
<keyword evidence="1" id="KW-0602">Photosynthesis</keyword>
<name>A0ABS4Z181_9MICC</name>
<dbReference type="PANTHER" id="PTHR47128:SF2">
    <property type="entry name" value="PROTEIN HIGH CHLOROPHYLL FLUORESCENCE PHENOTYPE 244, CHLOROPLASTIC"/>
    <property type="match status" value="1"/>
</dbReference>
<reference evidence="4 5" key="1">
    <citation type="submission" date="2021-03" db="EMBL/GenBank/DDBJ databases">
        <title>Sequencing the genomes of 1000 actinobacteria strains.</title>
        <authorList>
            <person name="Klenk H.-P."/>
        </authorList>
    </citation>
    <scope>NUCLEOTIDE SEQUENCE [LARGE SCALE GENOMIC DNA]</scope>
    <source>
        <strain evidence="4 5">DSM 16005</strain>
    </source>
</reference>